<organism evidence="1 2">
    <name type="scientific">Trifolium medium</name>
    <dbReference type="NCBI Taxonomy" id="97028"/>
    <lineage>
        <taxon>Eukaryota</taxon>
        <taxon>Viridiplantae</taxon>
        <taxon>Streptophyta</taxon>
        <taxon>Embryophyta</taxon>
        <taxon>Tracheophyta</taxon>
        <taxon>Spermatophyta</taxon>
        <taxon>Magnoliopsida</taxon>
        <taxon>eudicotyledons</taxon>
        <taxon>Gunneridae</taxon>
        <taxon>Pentapetalae</taxon>
        <taxon>rosids</taxon>
        <taxon>fabids</taxon>
        <taxon>Fabales</taxon>
        <taxon>Fabaceae</taxon>
        <taxon>Papilionoideae</taxon>
        <taxon>50 kb inversion clade</taxon>
        <taxon>NPAAA clade</taxon>
        <taxon>Hologalegina</taxon>
        <taxon>IRL clade</taxon>
        <taxon>Trifolieae</taxon>
        <taxon>Trifolium</taxon>
    </lineage>
</organism>
<sequence length="66" mass="6637">PPAQAPLPPLTKAEVVESPLPPVVKLPPASSPAAGTKSPPGNAQPKVSVCLFLSSLTVFVASILLL</sequence>
<evidence type="ECO:0000313" key="2">
    <source>
        <dbReference type="Proteomes" id="UP000265520"/>
    </source>
</evidence>
<keyword evidence="2" id="KW-1185">Reference proteome</keyword>
<dbReference type="EMBL" id="LXQA010892191">
    <property type="protein sequence ID" value="MCI75844.1"/>
    <property type="molecule type" value="Genomic_DNA"/>
</dbReference>
<name>A0A392UTA2_9FABA</name>
<comment type="caution">
    <text evidence="1">The sequence shown here is derived from an EMBL/GenBank/DDBJ whole genome shotgun (WGS) entry which is preliminary data.</text>
</comment>
<accession>A0A392UTA2</accession>
<dbReference type="AlphaFoldDB" id="A0A392UTA2"/>
<evidence type="ECO:0000313" key="1">
    <source>
        <dbReference type="EMBL" id="MCI75844.1"/>
    </source>
</evidence>
<proteinExistence type="predicted"/>
<reference evidence="1 2" key="1">
    <citation type="journal article" date="2018" name="Front. Plant Sci.">
        <title>Red Clover (Trifolium pratense) and Zigzag Clover (T. medium) - A Picture of Genomic Similarities and Differences.</title>
        <authorList>
            <person name="Dluhosova J."/>
            <person name="Istvanek J."/>
            <person name="Nedelnik J."/>
            <person name="Repkova J."/>
        </authorList>
    </citation>
    <scope>NUCLEOTIDE SEQUENCE [LARGE SCALE GENOMIC DNA]</scope>
    <source>
        <strain evidence="2">cv. 10/8</strain>
        <tissue evidence="1">Leaf</tissue>
    </source>
</reference>
<dbReference type="Proteomes" id="UP000265520">
    <property type="component" value="Unassembled WGS sequence"/>
</dbReference>
<protein>
    <submittedName>
        <fullName evidence="1">Glycerophosphoryl diester phosphodiesterase family protein</fullName>
    </submittedName>
</protein>
<feature type="non-terminal residue" evidence="1">
    <location>
        <position position="1"/>
    </location>
</feature>